<sequence length="1325" mass="144661">MHSLFSRSRTNSTPKKPQVDEFGAISSPSSKKSKKKQANLPPPPEPQLPDNSFLPTHLDRPRDEFGGFQPPKDHDYGYLSYERHVVLGIQDVARLVEVLTHELVTRGGITTPFIFSSSALDISPSAVKRLISLFLETCKSGVSLEKADKRWREEARFAGPHDLGMCLRWGLARAMRIQGGQEVRGLLPWDMYRQFKETEAATGYSPSHFSTILDDLIPPLRSVILTTFSLLTRLTANSASSGHTPPTLSTLFGPLFFGLGSQLRLQTFQGSYTQYLEAANATEHLILAFIRWQDFPSGRPGTATSTVDFGGDLQARDLANNASFGTLGVPTRLKEWIKGYPSMLNNISFSSTRNGHPQARRGARTVRVVSVRRNVRVYSADLVKSGASWGYVPPSARLNPNSFNALASSKEWQRITPPGMKLPPRYSESYKKRMNMHSSVVPEFGPGPSSSATSSPTSISTTPSFASTMSSATSMDSMNISLGSREGEDRFRSLTDLKWGEFESMGFGGLGADGEAERKLQFDLTESARMSRSEKRATLSWTDFSSAGFSRADDPLSTTLQFSTPIVSSMSSWSVREAELTKKLRKAQQQSNKNMPAFDWDTEPILGGEEVVEEGFVDVFCDLVCGSGWLEVELERAASESFSPVSGATTREGDWSLLDRECNWALVEFRSLPHSRSPATDSSPLSTSLSSSTQSSSLDPRSAATLILFEEFIPLEYRQKLRAALGSSSRRRLPSLFSSASQATISSPSKNKQWKTTPSVANGRGYAAPLTPSRHDAEFDSMLRGGSVTKVISLSGGGARTITTSPLPVSSTDRSSTPRPQGIPQLYTRDEARDGESPPPPPPSSAKKSRFKFSTGLPVSPHPAKKGTYPPAEYSSVEFETRLASYSDEERNSGGDGVTDEAEKQKRRQSRDDAWVDILVATHNRRMGGQEAEMRAPGERRRRVGPDPELASLEVAQVLASVQQERSMSPLSDDELERRFGAKEEEASVSQPISVFESLQDADVDEIQTVPRTRGTLVESIDDRDTLEYASSLGAEPVMEPVMDPTPEEVVLPPRKGLGYFDLHPERRPALNSPEDDEDPRHRLAYMDSDDEGGNDNEPVTPPQAAEVLLQPVAPLRPLPKVPPVRAVSPVASPAVSPLVPKPKPAQSEIPTSIKVEQANLAQRDPSPSKVELPRIPAAIPITNGQHHGNGISNGHATEVVADKAPLGTKTAALIEMYRERERSVSPKPSTLPPPITPPVIQPPSRLPVPVRAPVLAKDTVPGAIPIPTILAPQQIAIPAHVPVDLSPVEPPRVVIEETGRASPARYVHGAPLHNVMEEEEEEDA</sequence>
<dbReference type="Proteomes" id="UP000824881">
    <property type="component" value="Unassembled WGS sequence"/>
</dbReference>
<evidence type="ECO:0000313" key="1">
    <source>
        <dbReference type="EMBL" id="KAG9225578.1"/>
    </source>
</evidence>
<organism evidence="1 2">
    <name type="scientific">Pleurotus cornucopiae</name>
    <name type="common">Cornucopia mushroom</name>
    <dbReference type="NCBI Taxonomy" id="5321"/>
    <lineage>
        <taxon>Eukaryota</taxon>
        <taxon>Fungi</taxon>
        <taxon>Dikarya</taxon>
        <taxon>Basidiomycota</taxon>
        <taxon>Agaricomycotina</taxon>
        <taxon>Agaricomycetes</taxon>
        <taxon>Agaricomycetidae</taxon>
        <taxon>Agaricales</taxon>
        <taxon>Pleurotineae</taxon>
        <taxon>Pleurotaceae</taxon>
        <taxon>Pleurotus</taxon>
    </lineage>
</organism>
<comment type="caution">
    <text evidence="1">The sequence shown here is derived from an EMBL/GenBank/DDBJ whole genome shotgun (WGS) entry which is preliminary data.</text>
</comment>
<evidence type="ECO:0000313" key="2">
    <source>
        <dbReference type="Proteomes" id="UP000824881"/>
    </source>
</evidence>
<dbReference type="EMBL" id="WQMT02000002">
    <property type="protein sequence ID" value="KAG9225578.1"/>
    <property type="molecule type" value="Genomic_DNA"/>
</dbReference>
<accession>A0ACB7J4T2</accession>
<keyword evidence="2" id="KW-1185">Reference proteome</keyword>
<name>A0ACB7J4T2_PLECO</name>
<reference evidence="1 2" key="1">
    <citation type="journal article" date="2021" name="Appl. Environ. Microbiol.">
        <title>Genetic linkage and physical mapping for an oyster mushroom Pleurotus cornucopiae and QTL analysis for the trait cap color.</title>
        <authorList>
            <person name="Zhang Y."/>
            <person name="Gao W."/>
            <person name="Sonnenberg A."/>
            <person name="Chen Q."/>
            <person name="Zhang J."/>
            <person name="Huang C."/>
        </authorList>
    </citation>
    <scope>NUCLEOTIDE SEQUENCE [LARGE SCALE GENOMIC DNA]</scope>
    <source>
        <strain evidence="1">CCMSSC00406</strain>
    </source>
</reference>
<protein>
    <submittedName>
        <fullName evidence="1">Uncharacterized protein</fullName>
    </submittedName>
</protein>
<gene>
    <name evidence="1" type="ORF">CCMSSC00406_0003081</name>
</gene>
<proteinExistence type="predicted"/>